<dbReference type="InterPro" id="IPR054592">
    <property type="entry name" value="iREC"/>
</dbReference>
<name>A0ABW5XRU0_9SPHI</name>
<dbReference type="EMBL" id="JBHUON010000014">
    <property type="protein sequence ID" value="MFD2865473.1"/>
    <property type="molecule type" value="Genomic_DNA"/>
</dbReference>
<proteinExistence type="predicted"/>
<feature type="domain" description="Inactive Receiver" evidence="1">
    <location>
        <begin position="40"/>
        <end position="123"/>
    </location>
</feature>
<evidence type="ECO:0000259" key="1">
    <source>
        <dbReference type="Pfam" id="PF22563"/>
    </source>
</evidence>
<organism evidence="2 3">
    <name type="scientific">Mucilaginibacter antarcticus</name>
    <dbReference type="NCBI Taxonomy" id="1855725"/>
    <lineage>
        <taxon>Bacteria</taxon>
        <taxon>Pseudomonadati</taxon>
        <taxon>Bacteroidota</taxon>
        <taxon>Sphingobacteriia</taxon>
        <taxon>Sphingobacteriales</taxon>
        <taxon>Sphingobacteriaceae</taxon>
        <taxon>Mucilaginibacter</taxon>
    </lineage>
</organism>
<evidence type="ECO:0000313" key="3">
    <source>
        <dbReference type="Proteomes" id="UP001597601"/>
    </source>
</evidence>
<dbReference type="RefSeq" id="WP_377127861.1">
    <property type="nucleotide sequence ID" value="NZ_JBHUON010000014.1"/>
</dbReference>
<dbReference type="Pfam" id="PF22563">
    <property type="entry name" value="iREC"/>
    <property type="match status" value="1"/>
</dbReference>
<dbReference type="CDD" id="cd00156">
    <property type="entry name" value="REC"/>
    <property type="match status" value="1"/>
</dbReference>
<comment type="caution">
    <text evidence="2">The sequence shown here is derived from an EMBL/GenBank/DDBJ whole genome shotgun (WGS) entry which is preliminary data.</text>
</comment>
<dbReference type="SUPFAM" id="SSF52172">
    <property type="entry name" value="CheY-like"/>
    <property type="match status" value="1"/>
</dbReference>
<dbReference type="InterPro" id="IPR011006">
    <property type="entry name" value="CheY-like_superfamily"/>
</dbReference>
<reference evidence="3" key="1">
    <citation type="journal article" date="2019" name="Int. J. Syst. Evol. Microbiol.">
        <title>The Global Catalogue of Microorganisms (GCM) 10K type strain sequencing project: providing services to taxonomists for standard genome sequencing and annotation.</title>
        <authorList>
            <consortium name="The Broad Institute Genomics Platform"/>
            <consortium name="The Broad Institute Genome Sequencing Center for Infectious Disease"/>
            <person name="Wu L."/>
            <person name="Ma J."/>
        </authorList>
    </citation>
    <scope>NUCLEOTIDE SEQUENCE [LARGE SCALE GENOMIC DNA]</scope>
    <source>
        <strain evidence="3">KCTC 52232</strain>
    </source>
</reference>
<evidence type="ECO:0000313" key="2">
    <source>
        <dbReference type="EMBL" id="MFD2865473.1"/>
    </source>
</evidence>
<accession>A0ABW5XRU0</accession>
<keyword evidence="3" id="KW-1185">Reference proteome</keyword>
<protein>
    <submittedName>
        <fullName evidence="2">Response regulator</fullName>
    </submittedName>
</protein>
<gene>
    <name evidence="2" type="ORF">ACFSYC_12300</name>
</gene>
<dbReference type="Gene3D" id="3.40.50.2300">
    <property type="match status" value="1"/>
</dbReference>
<sequence length="612" mass="70579">MKKLLIHNQNTFLADGMIFSNPEQFVFDPDFDVIDVDHYITNQLISGDLKDKLAQAEVVFIKVALTNNYLEYMGIRLAYHLRLTESLGEKINIPIIFVAEESYQFLGLTSQLSEILFTKGIYLMRDTKDDLDKFKKLINEGRIQNLPSLEEFISKIQVPPPANYQTHHSIANEWCILRWAEMANNISEGEREVIKKEIKTTDTLYYKYLEAQYINLSSESARQKFKRDDNRKALLVNRNPKVNAKIYYIDDEAHKGWGMLFKEVIFKPFTQDSLFGYYDEFKKGEKRESLLARLKLKIKSLINDEGYNVFIIDLRLCDDDFHNGIDPCGFELIKEIKKINKGVQVVIFTASKKAENVNKALLAGVENYVLKESPENVLTREGSYQLYLEFYKKVTNAISKSYLASVHMTIEHLKSTTLFAGSTNDAQKLFRADTIGKDGSLDKIFSLVESRNDSFINYSVLTAFSTLEKFASLYFLPTSASGKIEKSDTSLFTVYTEAPNQKINTIFHFIRGRFSFQKSTANETINDVVFQAGHELHSKNDFEGPDKSSLTKIISVLKYRYYFDDIRLTKLIELRYLRSNLAAHNTGNVDESKRKIEIEDMSFLLDILKDVF</sequence>
<dbReference type="Proteomes" id="UP001597601">
    <property type="component" value="Unassembled WGS sequence"/>
</dbReference>